<gene>
    <name evidence="3" type="ORF">DAI18_10070</name>
</gene>
<dbReference type="STRING" id="1122240.GCA_000620105_00052"/>
<accession>A0A2S0PAN4</accession>
<dbReference type="PROSITE" id="PS50405">
    <property type="entry name" value="GST_CTER"/>
    <property type="match status" value="1"/>
</dbReference>
<dbReference type="OrthoDB" id="8772754at2"/>
<keyword evidence="3" id="KW-0808">Transferase</keyword>
<organism evidence="3 4">
    <name type="scientific">Microvirgula aerodenitrificans</name>
    <dbReference type="NCBI Taxonomy" id="57480"/>
    <lineage>
        <taxon>Bacteria</taxon>
        <taxon>Pseudomonadati</taxon>
        <taxon>Pseudomonadota</taxon>
        <taxon>Betaproteobacteria</taxon>
        <taxon>Neisseriales</taxon>
        <taxon>Aquaspirillaceae</taxon>
        <taxon>Microvirgula</taxon>
    </lineage>
</organism>
<dbReference type="InterPro" id="IPR004045">
    <property type="entry name" value="Glutathione_S-Trfase_N"/>
</dbReference>
<dbReference type="Gene3D" id="3.40.30.10">
    <property type="entry name" value="Glutaredoxin"/>
    <property type="match status" value="1"/>
</dbReference>
<keyword evidence="4" id="KW-1185">Reference proteome</keyword>
<feature type="domain" description="GST N-terminal" evidence="1">
    <location>
        <begin position="1"/>
        <end position="83"/>
    </location>
</feature>
<dbReference type="SUPFAM" id="SSF52833">
    <property type="entry name" value="Thioredoxin-like"/>
    <property type="match status" value="1"/>
</dbReference>
<dbReference type="GO" id="GO:0016740">
    <property type="term" value="F:transferase activity"/>
    <property type="evidence" value="ECO:0007669"/>
    <property type="project" value="UniProtKB-KW"/>
</dbReference>
<dbReference type="AlphaFoldDB" id="A0A2S0PAN4"/>
<dbReference type="InterPro" id="IPR010987">
    <property type="entry name" value="Glutathione-S-Trfase_C-like"/>
</dbReference>
<name>A0A2S0PAN4_9NEIS</name>
<evidence type="ECO:0000313" key="4">
    <source>
        <dbReference type="Proteomes" id="UP000244173"/>
    </source>
</evidence>
<evidence type="ECO:0000259" key="2">
    <source>
        <dbReference type="PROSITE" id="PS50405"/>
    </source>
</evidence>
<sequence length="205" mass="22667">MKLYYTPGACSMAVHIVLEEAGLPYDLERINLRASPRLTADGRDFRTINPRNYVPALALPCGTVLTEAAAIMQYVADLVPGKGLVPRAGTLERAQLAEWLNFIATEIHKGTGPLWDVDGQNSAGMKQRAWARLSLRLDDVETRLAGRDYLNGSYSVADAYLFTCLGWLGFLHHSLDRWPRIKALRARVFKRPAVQAAMTAEGLLG</sequence>
<dbReference type="CDD" id="cd03188">
    <property type="entry name" value="GST_C_Beta"/>
    <property type="match status" value="1"/>
</dbReference>
<dbReference type="InterPro" id="IPR040079">
    <property type="entry name" value="Glutathione_S-Trfase"/>
</dbReference>
<evidence type="ECO:0000313" key="3">
    <source>
        <dbReference type="EMBL" id="AVY94347.1"/>
    </source>
</evidence>
<dbReference type="SFLD" id="SFLDS00019">
    <property type="entry name" value="Glutathione_Transferase_(cytos"/>
    <property type="match status" value="1"/>
</dbReference>
<dbReference type="PANTHER" id="PTHR44051:SF8">
    <property type="entry name" value="GLUTATHIONE S-TRANSFERASE GSTA"/>
    <property type="match status" value="1"/>
</dbReference>
<protein>
    <submittedName>
        <fullName evidence="3">Glutathione S-transferase</fullName>
    </submittedName>
</protein>
<dbReference type="SFLD" id="SFLDG00358">
    <property type="entry name" value="Main_(cytGST)"/>
    <property type="match status" value="1"/>
</dbReference>
<dbReference type="Gene3D" id="1.20.1050.10">
    <property type="match status" value="1"/>
</dbReference>
<dbReference type="InterPro" id="IPR036282">
    <property type="entry name" value="Glutathione-S-Trfase_C_sf"/>
</dbReference>
<dbReference type="CDD" id="cd03057">
    <property type="entry name" value="GST_N_Beta"/>
    <property type="match status" value="1"/>
</dbReference>
<reference evidence="3 4" key="1">
    <citation type="submission" date="2018-04" db="EMBL/GenBank/DDBJ databases">
        <title>Denitrifier Microvirgula.</title>
        <authorList>
            <person name="Anderson E."/>
            <person name="Jang J."/>
            <person name="Ishii S."/>
        </authorList>
    </citation>
    <scope>NUCLEOTIDE SEQUENCE [LARGE SCALE GENOMIC DNA]</scope>
    <source>
        <strain evidence="3 4">BE2.4</strain>
    </source>
</reference>
<dbReference type="SFLD" id="SFLDG01150">
    <property type="entry name" value="Main.1:_Beta-like"/>
    <property type="match status" value="1"/>
</dbReference>
<dbReference type="PANTHER" id="PTHR44051">
    <property type="entry name" value="GLUTATHIONE S-TRANSFERASE-RELATED"/>
    <property type="match status" value="1"/>
</dbReference>
<evidence type="ECO:0000259" key="1">
    <source>
        <dbReference type="PROSITE" id="PS50404"/>
    </source>
</evidence>
<dbReference type="Pfam" id="PF13410">
    <property type="entry name" value="GST_C_2"/>
    <property type="match status" value="1"/>
</dbReference>
<dbReference type="RefSeq" id="WP_028497590.1">
    <property type="nucleotide sequence ID" value="NZ_CALFSO010000054.1"/>
</dbReference>
<dbReference type="KEGG" id="maer:DAI18_10070"/>
<dbReference type="InterPro" id="IPR036249">
    <property type="entry name" value="Thioredoxin-like_sf"/>
</dbReference>
<dbReference type="EMBL" id="CP028519">
    <property type="protein sequence ID" value="AVY94347.1"/>
    <property type="molecule type" value="Genomic_DNA"/>
</dbReference>
<dbReference type="PROSITE" id="PS50404">
    <property type="entry name" value="GST_NTER"/>
    <property type="match status" value="1"/>
</dbReference>
<dbReference type="Proteomes" id="UP000244173">
    <property type="component" value="Chromosome"/>
</dbReference>
<dbReference type="SUPFAM" id="SSF47616">
    <property type="entry name" value="GST C-terminal domain-like"/>
    <property type="match status" value="1"/>
</dbReference>
<proteinExistence type="predicted"/>
<feature type="domain" description="GST C-terminal" evidence="2">
    <location>
        <begin position="89"/>
        <end position="205"/>
    </location>
</feature>
<dbReference type="Pfam" id="PF13409">
    <property type="entry name" value="GST_N_2"/>
    <property type="match status" value="1"/>
</dbReference>